<proteinExistence type="predicted"/>
<accession>A0ABU3SR84</accession>
<feature type="chain" id="PRO_5046590009" description="Sel1 repeat family protein" evidence="1">
    <location>
        <begin position="21"/>
        <end position="183"/>
    </location>
</feature>
<name>A0ABU3SR84_9ALTE</name>
<evidence type="ECO:0008006" key="4">
    <source>
        <dbReference type="Google" id="ProtNLM"/>
    </source>
</evidence>
<evidence type="ECO:0000256" key="1">
    <source>
        <dbReference type="SAM" id="SignalP"/>
    </source>
</evidence>
<dbReference type="EMBL" id="JAWDIO010000001">
    <property type="protein sequence ID" value="MDU0352509.1"/>
    <property type="molecule type" value="Genomic_DNA"/>
</dbReference>
<feature type="signal peptide" evidence="1">
    <location>
        <begin position="1"/>
        <end position="20"/>
    </location>
</feature>
<comment type="caution">
    <text evidence="2">The sequence shown here is derived from an EMBL/GenBank/DDBJ whole genome shotgun (WGS) entry which is preliminary data.</text>
</comment>
<evidence type="ECO:0000313" key="2">
    <source>
        <dbReference type="EMBL" id="MDU0352509.1"/>
    </source>
</evidence>
<keyword evidence="1" id="KW-0732">Signal</keyword>
<evidence type="ECO:0000313" key="3">
    <source>
        <dbReference type="Proteomes" id="UP001247805"/>
    </source>
</evidence>
<dbReference type="Proteomes" id="UP001247805">
    <property type="component" value="Unassembled WGS sequence"/>
</dbReference>
<organism evidence="2 3">
    <name type="scientific">Paraglaciecola aquimarina</name>
    <dbReference type="NCBI Taxonomy" id="1235557"/>
    <lineage>
        <taxon>Bacteria</taxon>
        <taxon>Pseudomonadati</taxon>
        <taxon>Pseudomonadota</taxon>
        <taxon>Gammaproteobacteria</taxon>
        <taxon>Alteromonadales</taxon>
        <taxon>Alteromonadaceae</taxon>
        <taxon>Paraglaciecola</taxon>
    </lineage>
</organism>
<dbReference type="SMART" id="SM00671">
    <property type="entry name" value="SEL1"/>
    <property type="match status" value="1"/>
</dbReference>
<dbReference type="Gene3D" id="1.25.40.10">
    <property type="entry name" value="Tetratricopeptide repeat domain"/>
    <property type="match status" value="1"/>
</dbReference>
<protein>
    <recommendedName>
        <fullName evidence="4">Sel1 repeat family protein</fullName>
    </recommendedName>
</protein>
<dbReference type="InterPro" id="IPR011990">
    <property type="entry name" value="TPR-like_helical_dom_sf"/>
</dbReference>
<keyword evidence="3" id="KW-1185">Reference proteome</keyword>
<dbReference type="InterPro" id="IPR006597">
    <property type="entry name" value="Sel1-like"/>
</dbReference>
<gene>
    <name evidence="2" type="ORF">RS130_00060</name>
</gene>
<dbReference type="RefSeq" id="WP_316024227.1">
    <property type="nucleotide sequence ID" value="NZ_JAWDIO010000001.1"/>
</dbReference>
<reference evidence="2 3" key="1">
    <citation type="submission" date="2023-10" db="EMBL/GenBank/DDBJ databases">
        <title>Glaciecola aquimarina strain GGW-M5 nov., isolated from a coastal seawater.</title>
        <authorList>
            <person name="Bayburt H."/>
            <person name="Kim J.M."/>
            <person name="Choi B.J."/>
            <person name="Jeon C.O."/>
        </authorList>
    </citation>
    <scope>NUCLEOTIDE SEQUENCE [LARGE SCALE GENOMIC DNA]</scope>
    <source>
        <strain evidence="2 3">KCTC 32108</strain>
    </source>
</reference>
<sequence>MLKRLSALKLFIFITFICPATVFSADIFKADKYFTSQQYDLALEEYIKASQLGNPHAYYQLGIMFQKGLGVKKDTLNSLIYMSMAADYPLEKAQSTFSSMMTVFDDQQKITINNILNEHKQKSGKAIIQAKYFPTIIIENLAEKITFDGEDTIDKKFFSDEFEDYLLEFEEGGSAMRETKKIH</sequence>
<dbReference type="SUPFAM" id="SSF81901">
    <property type="entry name" value="HCP-like"/>
    <property type="match status" value="1"/>
</dbReference>